<name>A0A084G1S3_PSEDA</name>
<dbReference type="VEuPathDB" id="FungiDB:SAPIO_CDS7378"/>
<comment type="caution">
    <text evidence="2">The sequence shown here is derived from an EMBL/GenBank/DDBJ whole genome shotgun (WGS) entry which is preliminary data.</text>
</comment>
<gene>
    <name evidence="2" type="ORF">SAPIO_CDS7378</name>
</gene>
<sequence length="585" mass="64876">MQLTFPDDRVKKSHLPDGGDIGLCSGSGSNNVDPTPQSTNEPVESHAPTTSSTTVGNNPSIETITEPITSTDTGGSLAVGTSEALETNEVDDDRQARVRAKRARYRARAKARKASESEDTANGGGEIVGGAEVDAIDRSPVEGTKKKKKRAKRRKASSGTDGMDEINVEELAINDGTTDDEGDMGKMDTQSTSTIASDVREKNEPGLYSPDLPFPQRLEICIMRFREQAKLDQKKSKFFNEYLFLGGVNAHVPLSYGSDSKAMDEGDVVQAHLVASEGKLYGSPDDLQYYDPNDPGDWSVDWYRVVAGYISEAVPRMIWQTETDPKDQMLIAIDVVADFLKYVLKHKVCDEYSDDIKKALGLCDEGKTDMATIFDCTRKLPSFFNDVLLGLFAGDGNDNTPFQISDATKCNERELLLMAAVGVHALPHVYANMRSTSVIQITNVQEFDLQILGVHRSNHQQTMLFNSHLKIHGIDSDLNLGYVTVKHVVLPSLVFDGEPARVPRKGVDRIIMEDSILQHLKRGFFIRVRLAELNIGLMFMVECPTILPCFQTLLPQVLMRRYKRGPPRKAARTVKDFFDEDLYKN</sequence>
<dbReference type="Pfam" id="PF09692">
    <property type="entry name" value="Arb1"/>
    <property type="match status" value="1"/>
</dbReference>
<feature type="compositionally biased region" description="Polar residues" evidence="1">
    <location>
        <begin position="26"/>
        <end position="58"/>
    </location>
</feature>
<feature type="compositionally biased region" description="Basic residues" evidence="1">
    <location>
        <begin position="97"/>
        <end position="112"/>
    </location>
</feature>
<evidence type="ECO:0000256" key="1">
    <source>
        <dbReference type="SAM" id="MobiDB-lite"/>
    </source>
</evidence>
<dbReference type="OMA" id="DERIHIN"/>
<evidence type="ECO:0000313" key="2">
    <source>
        <dbReference type="EMBL" id="KEZ41285.1"/>
    </source>
</evidence>
<dbReference type="HOGENOM" id="CLU_466265_0_0_1"/>
<feature type="region of interest" description="Disordered" evidence="1">
    <location>
        <begin position="1"/>
        <end position="210"/>
    </location>
</feature>
<dbReference type="RefSeq" id="XP_016641084.1">
    <property type="nucleotide sequence ID" value="XM_016789257.1"/>
</dbReference>
<reference evidence="2 3" key="1">
    <citation type="journal article" date="2014" name="Genome Announc.">
        <title>Draft genome sequence of the pathogenic fungus Scedosporium apiospermum.</title>
        <authorList>
            <person name="Vandeputte P."/>
            <person name="Ghamrawi S."/>
            <person name="Rechenmann M."/>
            <person name="Iltis A."/>
            <person name="Giraud S."/>
            <person name="Fleury M."/>
            <person name="Thornton C."/>
            <person name="Delhaes L."/>
            <person name="Meyer W."/>
            <person name="Papon N."/>
            <person name="Bouchara J.P."/>
        </authorList>
    </citation>
    <scope>NUCLEOTIDE SEQUENCE [LARGE SCALE GENOMIC DNA]</scope>
    <source>
        <strain evidence="2 3">IHEM 14462</strain>
    </source>
</reference>
<feature type="compositionally biased region" description="Basic and acidic residues" evidence="1">
    <location>
        <begin position="1"/>
        <end position="17"/>
    </location>
</feature>
<dbReference type="GO" id="GO:0031047">
    <property type="term" value="P:regulatory ncRNA-mediated gene silencing"/>
    <property type="evidence" value="ECO:0007669"/>
    <property type="project" value="InterPro"/>
</dbReference>
<dbReference type="AlphaFoldDB" id="A0A084G1S3"/>
<dbReference type="GeneID" id="27726450"/>
<feature type="compositionally biased region" description="Basic residues" evidence="1">
    <location>
        <begin position="145"/>
        <end position="156"/>
    </location>
</feature>
<organism evidence="2 3">
    <name type="scientific">Pseudallescheria apiosperma</name>
    <name type="common">Scedosporium apiospermum</name>
    <dbReference type="NCBI Taxonomy" id="563466"/>
    <lineage>
        <taxon>Eukaryota</taxon>
        <taxon>Fungi</taxon>
        <taxon>Dikarya</taxon>
        <taxon>Ascomycota</taxon>
        <taxon>Pezizomycotina</taxon>
        <taxon>Sordariomycetes</taxon>
        <taxon>Hypocreomycetidae</taxon>
        <taxon>Microascales</taxon>
        <taxon>Microascaceae</taxon>
        <taxon>Scedosporium</taxon>
    </lineage>
</organism>
<evidence type="ECO:0008006" key="4">
    <source>
        <dbReference type="Google" id="ProtNLM"/>
    </source>
</evidence>
<accession>A0A084G1S3</accession>
<dbReference type="Proteomes" id="UP000028545">
    <property type="component" value="Unassembled WGS sequence"/>
</dbReference>
<dbReference type="InterPro" id="IPR018606">
    <property type="entry name" value="Arb1"/>
</dbReference>
<dbReference type="OrthoDB" id="435402at2759"/>
<feature type="compositionally biased region" description="Basic and acidic residues" evidence="1">
    <location>
        <begin position="135"/>
        <end position="144"/>
    </location>
</feature>
<protein>
    <recommendedName>
        <fullName evidence="4">Argonaute siRNA chaperone complex subunit Arb1</fullName>
    </recommendedName>
</protein>
<dbReference type="GO" id="GO:0033167">
    <property type="term" value="C:ARC complex"/>
    <property type="evidence" value="ECO:0007669"/>
    <property type="project" value="InterPro"/>
</dbReference>
<dbReference type="EMBL" id="JOWA01000110">
    <property type="protein sequence ID" value="KEZ41285.1"/>
    <property type="molecule type" value="Genomic_DNA"/>
</dbReference>
<proteinExistence type="predicted"/>
<feature type="compositionally biased region" description="Low complexity" evidence="1">
    <location>
        <begin position="59"/>
        <end position="71"/>
    </location>
</feature>
<keyword evidence="3" id="KW-1185">Reference proteome</keyword>
<dbReference type="KEGG" id="sapo:SAPIO_CDS7378"/>
<evidence type="ECO:0000313" key="3">
    <source>
        <dbReference type="Proteomes" id="UP000028545"/>
    </source>
</evidence>